<protein>
    <submittedName>
        <fullName evidence="1">Uncharacterized protein</fullName>
    </submittedName>
</protein>
<dbReference type="Proteomes" id="UP000251960">
    <property type="component" value="Chromosome 1"/>
</dbReference>
<accession>A0A317YLY1</accession>
<gene>
    <name evidence="1" type="ORF">Zm00014a_009959</name>
</gene>
<reference evidence="1" key="1">
    <citation type="journal article" date="2018" name="Nat. Genet.">
        <title>Extensive intraspecific gene order and gene structural variations between Mo17 and other maize genomes.</title>
        <authorList>
            <person name="Sun S."/>
            <person name="Zhou Y."/>
            <person name="Chen J."/>
            <person name="Shi J."/>
            <person name="Zhao H."/>
            <person name="Zhao H."/>
            <person name="Song W."/>
            <person name="Zhang M."/>
            <person name="Cui Y."/>
            <person name="Dong X."/>
            <person name="Liu H."/>
            <person name="Ma X."/>
            <person name="Jiao Y."/>
            <person name="Wang B."/>
            <person name="Wei X."/>
            <person name="Stein J.C."/>
            <person name="Glaubitz J.C."/>
            <person name="Lu F."/>
            <person name="Yu G."/>
            <person name="Liang C."/>
            <person name="Fengler K."/>
            <person name="Li B."/>
            <person name="Rafalski A."/>
            <person name="Schnable P.S."/>
            <person name="Ware D.H."/>
            <person name="Buckler E.S."/>
            <person name="Lai J."/>
        </authorList>
    </citation>
    <scope>NUCLEOTIDE SEQUENCE [LARGE SCALE GENOMIC DNA]</scope>
    <source>
        <tissue evidence="1">Seedling</tissue>
    </source>
</reference>
<organism evidence="1">
    <name type="scientific">Zea mays</name>
    <name type="common">Maize</name>
    <dbReference type="NCBI Taxonomy" id="4577"/>
    <lineage>
        <taxon>Eukaryota</taxon>
        <taxon>Viridiplantae</taxon>
        <taxon>Streptophyta</taxon>
        <taxon>Embryophyta</taxon>
        <taxon>Tracheophyta</taxon>
        <taxon>Spermatophyta</taxon>
        <taxon>Magnoliopsida</taxon>
        <taxon>Liliopsida</taxon>
        <taxon>Poales</taxon>
        <taxon>Poaceae</taxon>
        <taxon>PACMAD clade</taxon>
        <taxon>Panicoideae</taxon>
        <taxon>Andropogonodae</taxon>
        <taxon>Andropogoneae</taxon>
        <taxon>Tripsacinae</taxon>
        <taxon>Zea</taxon>
    </lineage>
</organism>
<sequence length="14" mass="1498">SITKANRLGLKAEP</sequence>
<proteinExistence type="predicted"/>
<name>A0A317YLY1_MAIZE</name>
<comment type="caution">
    <text evidence="1">The sequence shown here is derived from an EMBL/GenBank/DDBJ whole genome shotgun (WGS) entry which is preliminary data.</text>
</comment>
<feature type="non-terminal residue" evidence="1">
    <location>
        <position position="1"/>
    </location>
</feature>
<evidence type="ECO:0000313" key="1">
    <source>
        <dbReference type="EMBL" id="PWZ58914.1"/>
    </source>
</evidence>
<dbReference type="EMBL" id="NCVQ01000001">
    <property type="protein sequence ID" value="PWZ58914.1"/>
    <property type="molecule type" value="Genomic_DNA"/>
</dbReference>